<protein>
    <submittedName>
        <fullName evidence="1">Uncharacterized protein</fullName>
    </submittedName>
</protein>
<organism evidence="1 2">
    <name type="scientific">Pseudo-nitzschia multistriata</name>
    <dbReference type="NCBI Taxonomy" id="183589"/>
    <lineage>
        <taxon>Eukaryota</taxon>
        <taxon>Sar</taxon>
        <taxon>Stramenopiles</taxon>
        <taxon>Ochrophyta</taxon>
        <taxon>Bacillariophyta</taxon>
        <taxon>Bacillariophyceae</taxon>
        <taxon>Bacillariophycidae</taxon>
        <taxon>Bacillariales</taxon>
        <taxon>Bacillariaceae</taxon>
        <taxon>Pseudo-nitzschia</taxon>
    </lineage>
</organism>
<dbReference type="AlphaFoldDB" id="A0A448YYR4"/>
<evidence type="ECO:0000313" key="1">
    <source>
        <dbReference type="EMBL" id="VEU34942.1"/>
    </source>
</evidence>
<gene>
    <name evidence="1" type="ORF">PSNMU_V1.4_AUG-EV-PASAV3_0016630</name>
</gene>
<keyword evidence="2" id="KW-1185">Reference proteome</keyword>
<proteinExistence type="predicted"/>
<dbReference type="EMBL" id="CAACVS010000044">
    <property type="protein sequence ID" value="VEU34942.1"/>
    <property type="molecule type" value="Genomic_DNA"/>
</dbReference>
<sequence length="213" mass="22934">MATVVDPSKAPVEMIEDIEAAEEAGDTEQILAYLRFASSEDRRNEEGEDEEYVWTEVSEEALDAFYRLVKASKELGASAALSHLADVFAALGAWKEEEAIVEVALGCIVAVASRAGKDEGDGSNSDDRAGALSVGLVLDTMKEFADEPTIQEQACLAIEGLALWRDDWKAALGEAEGIQDELAAARGERITNERNKAYPLRAAKALGIELDEA</sequence>
<dbReference type="OrthoDB" id="10513850at2759"/>
<evidence type="ECO:0000313" key="2">
    <source>
        <dbReference type="Proteomes" id="UP000291116"/>
    </source>
</evidence>
<dbReference type="Proteomes" id="UP000291116">
    <property type="component" value="Unassembled WGS sequence"/>
</dbReference>
<reference evidence="1 2" key="1">
    <citation type="submission" date="2019-01" db="EMBL/GenBank/DDBJ databases">
        <authorList>
            <person name="Ferrante I. M."/>
        </authorList>
    </citation>
    <scope>NUCLEOTIDE SEQUENCE [LARGE SCALE GENOMIC DNA]</scope>
    <source>
        <strain evidence="1 2">B856</strain>
    </source>
</reference>
<accession>A0A448YYR4</accession>
<name>A0A448YYR4_9STRA</name>